<feature type="region of interest" description="Disordered" evidence="1">
    <location>
        <begin position="1"/>
        <end position="69"/>
    </location>
</feature>
<sequence>MGSSESSDNTPRSRNGSMKSKFSHAPVTETENAQQSPSTIVQGTVHFSQSNKPARRGRQGPLTEEQRTEAAAVRKAGACKSCREKKIKASACYHAFPQQLTTSSQLNTSLPSGNDDEGVIMPASTPVSSRQNKPWDKHTGRETTQPRRQRRQMLEACRIVRRIDQQDMTLSQVTKPEYSSTLAFANICYDTSVQMSETTSLRAPPIVSESQDYLTPTPQAADPWDIAPTSALPQEVLTFDQTDYPLFCPSLSTALLPSGSNSYTTNSLSEDQSHCLNQEQYNSRGNSSLLRNSISQQTQTSLSLISPSFKSSISQTFSSSLAPTTVISSRNQSLSTPNDDLPILMRNAPSSSQKGISLSQPSSSSSEEWIAWINLGTE</sequence>
<proteinExistence type="predicted"/>
<accession>A0A0C3GTK4</accession>
<dbReference type="HOGENOM" id="CLU_731777_0_0_1"/>
<reference evidence="2 3" key="1">
    <citation type="submission" date="2014-04" db="EMBL/GenBank/DDBJ databases">
        <authorList>
            <consortium name="DOE Joint Genome Institute"/>
            <person name="Kuo A."/>
            <person name="Martino E."/>
            <person name="Perotto S."/>
            <person name="Kohler A."/>
            <person name="Nagy L.G."/>
            <person name="Floudas D."/>
            <person name="Copeland A."/>
            <person name="Barry K.W."/>
            <person name="Cichocki N."/>
            <person name="Veneault-Fourrey C."/>
            <person name="LaButti K."/>
            <person name="Lindquist E.A."/>
            <person name="Lipzen A."/>
            <person name="Lundell T."/>
            <person name="Morin E."/>
            <person name="Murat C."/>
            <person name="Sun H."/>
            <person name="Tunlid A."/>
            <person name="Henrissat B."/>
            <person name="Grigoriev I.V."/>
            <person name="Hibbett D.S."/>
            <person name="Martin F."/>
            <person name="Nordberg H.P."/>
            <person name="Cantor M.N."/>
            <person name="Hua S.X."/>
        </authorList>
    </citation>
    <scope>NUCLEOTIDE SEQUENCE [LARGE SCALE GENOMIC DNA]</scope>
    <source>
        <strain evidence="2 3">Zn</strain>
    </source>
</reference>
<name>A0A0C3GTK4_OIDMZ</name>
<feature type="region of interest" description="Disordered" evidence="1">
    <location>
        <begin position="328"/>
        <end position="367"/>
    </location>
</feature>
<dbReference type="EMBL" id="KN832889">
    <property type="protein sequence ID" value="KIM94604.1"/>
    <property type="molecule type" value="Genomic_DNA"/>
</dbReference>
<feature type="compositionally biased region" description="Polar residues" evidence="1">
    <location>
        <begin position="1"/>
        <end position="20"/>
    </location>
</feature>
<evidence type="ECO:0000256" key="1">
    <source>
        <dbReference type="SAM" id="MobiDB-lite"/>
    </source>
</evidence>
<reference evidence="3" key="2">
    <citation type="submission" date="2015-01" db="EMBL/GenBank/DDBJ databases">
        <title>Evolutionary Origins and Diversification of the Mycorrhizal Mutualists.</title>
        <authorList>
            <consortium name="DOE Joint Genome Institute"/>
            <consortium name="Mycorrhizal Genomics Consortium"/>
            <person name="Kohler A."/>
            <person name="Kuo A."/>
            <person name="Nagy L.G."/>
            <person name="Floudas D."/>
            <person name="Copeland A."/>
            <person name="Barry K.W."/>
            <person name="Cichocki N."/>
            <person name="Veneault-Fourrey C."/>
            <person name="LaButti K."/>
            <person name="Lindquist E.A."/>
            <person name="Lipzen A."/>
            <person name="Lundell T."/>
            <person name="Morin E."/>
            <person name="Murat C."/>
            <person name="Riley R."/>
            <person name="Ohm R."/>
            <person name="Sun H."/>
            <person name="Tunlid A."/>
            <person name="Henrissat B."/>
            <person name="Grigoriev I.V."/>
            <person name="Hibbett D.S."/>
            <person name="Martin F."/>
        </authorList>
    </citation>
    <scope>NUCLEOTIDE SEQUENCE [LARGE SCALE GENOMIC DNA]</scope>
    <source>
        <strain evidence="3">Zn</strain>
    </source>
</reference>
<dbReference type="AlphaFoldDB" id="A0A0C3GTK4"/>
<dbReference type="Proteomes" id="UP000054321">
    <property type="component" value="Unassembled WGS sequence"/>
</dbReference>
<feature type="compositionally biased region" description="Basic and acidic residues" evidence="1">
    <location>
        <begin position="133"/>
        <end position="145"/>
    </location>
</feature>
<feature type="compositionally biased region" description="Polar residues" evidence="1">
    <location>
        <begin position="328"/>
        <end position="338"/>
    </location>
</feature>
<organism evidence="2 3">
    <name type="scientific">Oidiodendron maius (strain Zn)</name>
    <dbReference type="NCBI Taxonomy" id="913774"/>
    <lineage>
        <taxon>Eukaryota</taxon>
        <taxon>Fungi</taxon>
        <taxon>Dikarya</taxon>
        <taxon>Ascomycota</taxon>
        <taxon>Pezizomycotina</taxon>
        <taxon>Leotiomycetes</taxon>
        <taxon>Leotiomycetes incertae sedis</taxon>
        <taxon>Myxotrichaceae</taxon>
        <taxon>Oidiodendron</taxon>
    </lineage>
</organism>
<feature type="region of interest" description="Disordered" evidence="1">
    <location>
        <begin position="124"/>
        <end position="150"/>
    </location>
</feature>
<evidence type="ECO:0000313" key="3">
    <source>
        <dbReference type="Proteomes" id="UP000054321"/>
    </source>
</evidence>
<keyword evidence="3" id="KW-1185">Reference proteome</keyword>
<dbReference type="InParanoid" id="A0A0C3GTK4"/>
<feature type="compositionally biased region" description="Polar residues" evidence="1">
    <location>
        <begin position="29"/>
        <end position="52"/>
    </location>
</feature>
<gene>
    <name evidence="2" type="ORF">OIDMADRAFT_34620</name>
</gene>
<evidence type="ECO:0000313" key="2">
    <source>
        <dbReference type="EMBL" id="KIM94604.1"/>
    </source>
</evidence>
<protein>
    <submittedName>
        <fullName evidence="2">Uncharacterized protein</fullName>
    </submittedName>
</protein>
<feature type="compositionally biased region" description="Low complexity" evidence="1">
    <location>
        <begin position="350"/>
        <end position="366"/>
    </location>
</feature>